<accession>A0ABW6XU52</accession>
<reference evidence="2 3" key="1">
    <citation type="submission" date="2024-10" db="EMBL/GenBank/DDBJ databases">
        <title>The Natural Products Discovery Center: Release of the First 8490 Sequenced Strains for Exploring Actinobacteria Biosynthetic Diversity.</title>
        <authorList>
            <person name="Kalkreuter E."/>
            <person name="Kautsar S.A."/>
            <person name="Yang D."/>
            <person name="Bader C.D."/>
            <person name="Teijaro C.N."/>
            <person name="Fluegel L."/>
            <person name="Davis C.M."/>
            <person name="Simpson J.R."/>
            <person name="Lauterbach L."/>
            <person name="Steele A.D."/>
            <person name="Gui C."/>
            <person name="Meng S."/>
            <person name="Li G."/>
            <person name="Viehrig K."/>
            <person name="Ye F."/>
            <person name="Su P."/>
            <person name="Kiefer A.F."/>
            <person name="Nichols A."/>
            <person name="Cepeda A.J."/>
            <person name="Yan W."/>
            <person name="Fan B."/>
            <person name="Jiang Y."/>
            <person name="Adhikari A."/>
            <person name="Zheng C.-J."/>
            <person name="Schuster L."/>
            <person name="Cowan T.M."/>
            <person name="Smanski M.J."/>
            <person name="Chevrette M.G."/>
            <person name="De Carvalho L.P.S."/>
            <person name="Shen B."/>
        </authorList>
    </citation>
    <scope>NUCLEOTIDE SEQUENCE [LARGE SCALE GENOMIC DNA]</scope>
    <source>
        <strain evidence="2 3">NPDC012605</strain>
    </source>
</reference>
<evidence type="ECO:0000313" key="2">
    <source>
        <dbReference type="EMBL" id="MFF5921028.1"/>
    </source>
</evidence>
<sequence>MKHPPDRIDVAEGLRHILQELSAIERSVEGERAGLPDARTDGEGSWDGPGFTVETVSDNSMHTVVDIRALRGPGRPLPDRAGPDEEEAAALRATVRALLDLADIGSGRACTTVVLTERGPRVVSCRLGGGATVFAREPGPGGVG</sequence>
<comment type="caution">
    <text evidence="2">The sequence shown here is derived from an EMBL/GenBank/DDBJ whole genome shotgun (WGS) entry which is preliminary data.</text>
</comment>
<dbReference type="EMBL" id="JBIBDZ010000006">
    <property type="protein sequence ID" value="MFF5921028.1"/>
    <property type="molecule type" value="Genomic_DNA"/>
</dbReference>
<feature type="compositionally biased region" description="Basic and acidic residues" evidence="1">
    <location>
        <begin position="28"/>
        <end position="42"/>
    </location>
</feature>
<dbReference type="Proteomes" id="UP001602370">
    <property type="component" value="Unassembled WGS sequence"/>
</dbReference>
<name>A0ABW6XU52_9ACTN</name>
<proteinExistence type="predicted"/>
<organism evidence="2 3">
    <name type="scientific">Streptomyces flavochromogenes</name>
    <dbReference type="NCBI Taxonomy" id="68199"/>
    <lineage>
        <taxon>Bacteria</taxon>
        <taxon>Bacillati</taxon>
        <taxon>Actinomycetota</taxon>
        <taxon>Actinomycetes</taxon>
        <taxon>Kitasatosporales</taxon>
        <taxon>Streptomycetaceae</taxon>
        <taxon>Streptomyces</taxon>
    </lineage>
</organism>
<evidence type="ECO:0000313" key="3">
    <source>
        <dbReference type="Proteomes" id="UP001602370"/>
    </source>
</evidence>
<keyword evidence="3" id="KW-1185">Reference proteome</keyword>
<protein>
    <submittedName>
        <fullName evidence="2">Uncharacterized protein</fullName>
    </submittedName>
</protein>
<gene>
    <name evidence="2" type="ORF">ACFY8C_22195</name>
</gene>
<evidence type="ECO:0000256" key="1">
    <source>
        <dbReference type="SAM" id="MobiDB-lite"/>
    </source>
</evidence>
<dbReference type="RefSeq" id="WP_051820780.1">
    <property type="nucleotide sequence ID" value="NZ_JBIBDZ010000006.1"/>
</dbReference>
<feature type="region of interest" description="Disordered" evidence="1">
    <location>
        <begin position="28"/>
        <end position="50"/>
    </location>
</feature>